<dbReference type="EMBL" id="PCXO01000005">
    <property type="protein sequence ID" value="PIR41467.1"/>
    <property type="molecule type" value="Genomic_DNA"/>
</dbReference>
<dbReference type="AlphaFoldDB" id="A0A2H0R4M9"/>
<reference evidence="1 2" key="1">
    <citation type="submission" date="2017-09" db="EMBL/GenBank/DDBJ databases">
        <title>Depth-based differentiation of microbial function through sediment-hosted aquifers and enrichment of novel symbionts in the deep terrestrial subsurface.</title>
        <authorList>
            <person name="Probst A.J."/>
            <person name="Ladd B."/>
            <person name="Jarett J.K."/>
            <person name="Geller-Mcgrath D.E."/>
            <person name="Sieber C.M."/>
            <person name="Emerson J.B."/>
            <person name="Anantharaman K."/>
            <person name="Thomas B.C."/>
            <person name="Malmstrom R."/>
            <person name="Stieglmeier M."/>
            <person name="Klingl A."/>
            <person name="Woyke T."/>
            <person name="Ryan C.M."/>
            <person name="Banfield J.F."/>
        </authorList>
    </citation>
    <scope>NUCLEOTIDE SEQUENCE [LARGE SCALE GENOMIC DNA]</scope>
    <source>
        <strain evidence="1">CG10_big_fil_rev_8_21_14_0_10_46_23</strain>
    </source>
</reference>
<gene>
    <name evidence="1" type="ORF">COV31_01165</name>
</gene>
<accession>A0A2H0R4M9</accession>
<name>A0A2H0R4M9_9BACT</name>
<evidence type="ECO:0008006" key="3">
    <source>
        <dbReference type="Google" id="ProtNLM"/>
    </source>
</evidence>
<dbReference type="Proteomes" id="UP000230232">
    <property type="component" value="Unassembled WGS sequence"/>
</dbReference>
<protein>
    <recommendedName>
        <fullName evidence="3">Restriction endonuclease</fullName>
    </recommendedName>
</protein>
<evidence type="ECO:0000313" key="1">
    <source>
        <dbReference type="EMBL" id="PIR41467.1"/>
    </source>
</evidence>
<sequence>MKKKEKIDLPESIANINNDQPIYFEKNSSSLKVFEVVNNILGPYGYEEVSAGQFKRIAGSSANSSNKIENFAIGRGSIAHGFTHLPNIIEYCQSIIDNSILVPLEEVIKEFNWAKKAINENFITLHSNGKMRYDIEAIMDITKGMLNEVAFKMDCESYGIDIELNRDFYKGTSNTDEGQDVKRVRFNKNKFAEPKVKVQIKDVQYFLLIPKNEFGGDRQAGLFVGYRVHWKKANTGQRFFRSLGGRGEEIFSDFPVLGGIRVERRGWALRSDFQSLPAGTASKGMKFNNDNMFVYWDNLRNMEELFPKLSDLI</sequence>
<evidence type="ECO:0000313" key="2">
    <source>
        <dbReference type="Proteomes" id="UP000230232"/>
    </source>
</evidence>
<organism evidence="1 2">
    <name type="scientific">Candidatus Yanofskybacteria bacterium CG10_big_fil_rev_8_21_14_0_10_46_23</name>
    <dbReference type="NCBI Taxonomy" id="1975098"/>
    <lineage>
        <taxon>Bacteria</taxon>
        <taxon>Candidatus Yanofskyibacteriota</taxon>
    </lineage>
</organism>
<comment type="caution">
    <text evidence="1">The sequence shown here is derived from an EMBL/GenBank/DDBJ whole genome shotgun (WGS) entry which is preliminary data.</text>
</comment>
<proteinExistence type="predicted"/>